<evidence type="ECO:0000313" key="2">
    <source>
        <dbReference type="Proteomes" id="UP000005238"/>
    </source>
</evidence>
<proteinExistence type="predicted"/>
<accession>H3H6K9</accession>
<keyword evidence="2" id="KW-1185">Reference proteome</keyword>
<dbReference type="AlphaFoldDB" id="H3H6K9"/>
<dbReference type="VEuPathDB" id="FungiDB:KRP23_12221"/>
<organism evidence="1 2">
    <name type="scientific">Phytophthora ramorum</name>
    <name type="common">Sudden oak death agent</name>
    <dbReference type="NCBI Taxonomy" id="164328"/>
    <lineage>
        <taxon>Eukaryota</taxon>
        <taxon>Sar</taxon>
        <taxon>Stramenopiles</taxon>
        <taxon>Oomycota</taxon>
        <taxon>Peronosporomycetes</taxon>
        <taxon>Peronosporales</taxon>
        <taxon>Peronosporaceae</taxon>
        <taxon>Phytophthora</taxon>
    </lineage>
</organism>
<name>H3H6K9_PHYRM</name>
<dbReference type="Proteomes" id="UP000005238">
    <property type="component" value="Unassembled WGS sequence"/>
</dbReference>
<dbReference type="EMBL" id="DS566608">
    <property type="status" value="NOT_ANNOTATED_CDS"/>
    <property type="molecule type" value="Genomic_DNA"/>
</dbReference>
<dbReference type="HOGENOM" id="CLU_1762430_0_0_1"/>
<dbReference type="EnsemblProtists" id="Phyra86320">
    <property type="protein sequence ID" value="Phyra86320"/>
    <property type="gene ID" value="Phyra86320"/>
</dbReference>
<reference evidence="1" key="2">
    <citation type="submission" date="2015-06" db="UniProtKB">
        <authorList>
            <consortium name="EnsemblProtists"/>
        </authorList>
    </citation>
    <scope>IDENTIFICATION</scope>
    <source>
        <strain evidence="1">Pr102</strain>
    </source>
</reference>
<sequence>MGQRMEERTQVFPKGLPVENVYELPKFFYYRLILDLFRTLHIITVTGTPGIGKSIFYGYFFEHYKSTHPNTTIIAASFTKKSVMKKVVVFREDGTVEESRESYAFIQAEHDAASDDVLYLYDDFKEFARRQKSTRKMLDDIPQYVWKV</sequence>
<dbReference type="VEuPathDB" id="FungiDB:KRP22_9207"/>
<dbReference type="InParanoid" id="H3H6K9"/>
<evidence type="ECO:0000313" key="1">
    <source>
        <dbReference type="EnsemblProtists" id="Phyra86320"/>
    </source>
</evidence>
<reference evidence="2" key="1">
    <citation type="journal article" date="2006" name="Science">
        <title>Phytophthora genome sequences uncover evolutionary origins and mechanisms of pathogenesis.</title>
        <authorList>
            <person name="Tyler B.M."/>
            <person name="Tripathy S."/>
            <person name="Zhang X."/>
            <person name="Dehal P."/>
            <person name="Jiang R.H."/>
            <person name="Aerts A."/>
            <person name="Arredondo F.D."/>
            <person name="Baxter L."/>
            <person name="Bensasson D."/>
            <person name="Beynon J.L."/>
            <person name="Chapman J."/>
            <person name="Damasceno C.M."/>
            <person name="Dorrance A.E."/>
            <person name="Dou D."/>
            <person name="Dickerman A.W."/>
            <person name="Dubchak I.L."/>
            <person name="Garbelotto M."/>
            <person name="Gijzen M."/>
            <person name="Gordon S.G."/>
            <person name="Govers F."/>
            <person name="Grunwald N.J."/>
            <person name="Huang W."/>
            <person name="Ivors K.L."/>
            <person name="Jones R.W."/>
            <person name="Kamoun S."/>
            <person name="Krampis K."/>
            <person name="Lamour K.H."/>
            <person name="Lee M.K."/>
            <person name="McDonald W.H."/>
            <person name="Medina M."/>
            <person name="Meijer H.J."/>
            <person name="Nordberg E.K."/>
            <person name="Maclean D.J."/>
            <person name="Ospina-Giraldo M.D."/>
            <person name="Morris P.F."/>
            <person name="Phuntumart V."/>
            <person name="Putnam N.H."/>
            <person name="Rash S."/>
            <person name="Rose J.K."/>
            <person name="Sakihama Y."/>
            <person name="Salamov A.A."/>
            <person name="Savidor A."/>
            <person name="Scheuring C.F."/>
            <person name="Smith B.M."/>
            <person name="Sobral B.W."/>
            <person name="Terry A."/>
            <person name="Torto-Alalibo T.A."/>
            <person name="Win J."/>
            <person name="Xu Z."/>
            <person name="Zhang H."/>
            <person name="Grigoriev I.V."/>
            <person name="Rokhsar D.S."/>
            <person name="Boore J.L."/>
        </authorList>
    </citation>
    <scope>NUCLEOTIDE SEQUENCE [LARGE SCALE GENOMIC DNA]</scope>
    <source>
        <strain evidence="2">Pr102</strain>
    </source>
</reference>
<protein>
    <submittedName>
        <fullName evidence="1">Uncharacterized protein</fullName>
    </submittedName>
</protein>